<accession>A0ABP9TTB0</accession>
<dbReference type="Pfam" id="PF00392">
    <property type="entry name" value="GntR"/>
    <property type="match status" value="1"/>
</dbReference>
<evidence type="ECO:0000256" key="3">
    <source>
        <dbReference type="ARBA" id="ARBA00023163"/>
    </source>
</evidence>
<proteinExistence type="predicted"/>
<dbReference type="PANTHER" id="PTHR43537:SF24">
    <property type="entry name" value="GLUCONATE OPERON TRANSCRIPTIONAL REPRESSOR"/>
    <property type="match status" value="1"/>
</dbReference>
<dbReference type="PANTHER" id="PTHR43537">
    <property type="entry name" value="TRANSCRIPTIONAL REGULATOR, GNTR FAMILY"/>
    <property type="match status" value="1"/>
</dbReference>
<keyword evidence="1" id="KW-0805">Transcription regulation</keyword>
<dbReference type="Pfam" id="PF07729">
    <property type="entry name" value="FCD"/>
    <property type="match status" value="1"/>
</dbReference>
<keyword evidence="3" id="KW-0804">Transcription</keyword>
<dbReference type="SMART" id="SM00345">
    <property type="entry name" value="HTH_GNTR"/>
    <property type="match status" value="1"/>
</dbReference>
<dbReference type="Gene3D" id="1.10.10.10">
    <property type="entry name" value="Winged helix-like DNA-binding domain superfamily/Winged helix DNA-binding domain"/>
    <property type="match status" value="1"/>
</dbReference>
<dbReference type="InterPro" id="IPR011711">
    <property type="entry name" value="GntR_C"/>
</dbReference>
<dbReference type="InterPro" id="IPR036390">
    <property type="entry name" value="WH_DNA-bd_sf"/>
</dbReference>
<dbReference type="RefSeq" id="WP_210101355.1">
    <property type="nucleotide sequence ID" value="NZ_BAABLK010000091.1"/>
</dbReference>
<dbReference type="SMART" id="SM00895">
    <property type="entry name" value="FCD"/>
    <property type="match status" value="1"/>
</dbReference>
<dbReference type="InterPro" id="IPR008920">
    <property type="entry name" value="TF_FadR/GntR_C"/>
</dbReference>
<organism evidence="5 6">
    <name type="scientific">Paeniglutamicibacter antarcticus</name>
    <dbReference type="NCBI Taxonomy" id="494023"/>
    <lineage>
        <taxon>Bacteria</taxon>
        <taxon>Bacillati</taxon>
        <taxon>Actinomycetota</taxon>
        <taxon>Actinomycetes</taxon>
        <taxon>Micrococcales</taxon>
        <taxon>Micrococcaceae</taxon>
        <taxon>Paeniglutamicibacter</taxon>
    </lineage>
</organism>
<feature type="domain" description="HTH gntR-type" evidence="4">
    <location>
        <begin position="18"/>
        <end position="85"/>
    </location>
</feature>
<dbReference type="EMBL" id="BAABLK010000091">
    <property type="protein sequence ID" value="GAA5228927.1"/>
    <property type="molecule type" value="Genomic_DNA"/>
</dbReference>
<gene>
    <name evidence="5" type="ORF">GCM10025778_34660</name>
</gene>
<dbReference type="PROSITE" id="PS50949">
    <property type="entry name" value="HTH_GNTR"/>
    <property type="match status" value="1"/>
</dbReference>
<evidence type="ECO:0000313" key="5">
    <source>
        <dbReference type="EMBL" id="GAA5228927.1"/>
    </source>
</evidence>
<dbReference type="InterPro" id="IPR000524">
    <property type="entry name" value="Tscrpt_reg_HTH_GntR"/>
</dbReference>
<sequence length="256" mass="27227">MITGQQPWATGMARVQRSSTIDLITHQLRNAIYEGLLMPGAPIQESEAAKQLGVSRGSLRESTQRLVQDGLLIAIPGQGLSVADIRPGDLEELYATRLMVEGTAIRVIAGLPGAAERSQRMEAATAALTRLEKLSTGPEALESPRSIGDADLAFHSETVRAAGNLHLTKYMATLVMETRLASLGKPGGYVIRTDVHLSHRERLELVLAGDGNGAVDLLERHFSDTVDRLTGVLGKPVATARVPLDEAGAELGPIGS</sequence>
<keyword evidence="2" id="KW-0238">DNA-binding</keyword>
<evidence type="ECO:0000256" key="1">
    <source>
        <dbReference type="ARBA" id="ARBA00023015"/>
    </source>
</evidence>
<dbReference type="SUPFAM" id="SSF46785">
    <property type="entry name" value="Winged helix' DNA-binding domain"/>
    <property type="match status" value="1"/>
</dbReference>
<evidence type="ECO:0000256" key="2">
    <source>
        <dbReference type="ARBA" id="ARBA00023125"/>
    </source>
</evidence>
<keyword evidence="6" id="KW-1185">Reference proteome</keyword>
<name>A0ABP9TTB0_9MICC</name>
<comment type="caution">
    <text evidence="5">The sequence shown here is derived from an EMBL/GenBank/DDBJ whole genome shotgun (WGS) entry which is preliminary data.</text>
</comment>
<dbReference type="SUPFAM" id="SSF48008">
    <property type="entry name" value="GntR ligand-binding domain-like"/>
    <property type="match status" value="1"/>
</dbReference>
<evidence type="ECO:0000259" key="4">
    <source>
        <dbReference type="PROSITE" id="PS50949"/>
    </source>
</evidence>
<protein>
    <submittedName>
        <fullName evidence="5">GntR family transcriptional regulator</fullName>
    </submittedName>
</protein>
<dbReference type="InterPro" id="IPR036388">
    <property type="entry name" value="WH-like_DNA-bd_sf"/>
</dbReference>
<evidence type="ECO:0000313" key="6">
    <source>
        <dbReference type="Proteomes" id="UP001501257"/>
    </source>
</evidence>
<reference evidence="6" key="1">
    <citation type="journal article" date="2019" name="Int. J. Syst. Evol. Microbiol.">
        <title>The Global Catalogue of Microorganisms (GCM) 10K type strain sequencing project: providing services to taxonomists for standard genome sequencing and annotation.</title>
        <authorList>
            <consortium name="The Broad Institute Genomics Platform"/>
            <consortium name="The Broad Institute Genome Sequencing Center for Infectious Disease"/>
            <person name="Wu L."/>
            <person name="Ma J."/>
        </authorList>
    </citation>
    <scope>NUCLEOTIDE SEQUENCE [LARGE SCALE GENOMIC DNA]</scope>
    <source>
        <strain evidence="6">JCM 18952</strain>
    </source>
</reference>
<dbReference type="Gene3D" id="1.20.120.530">
    <property type="entry name" value="GntR ligand-binding domain-like"/>
    <property type="match status" value="1"/>
</dbReference>
<dbReference type="Proteomes" id="UP001501257">
    <property type="component" value="Unassembled WGS sequence"/>
</dbReference>